<dbReference type="SUPFAM" id="SSF55174">
    <property type="entry name" value="Alpha-L RNA-binding motif"/>
    <property type="match status" value="1"/>
</dbReference>
<accession>A0A2A5B3K5</accession>
<evidence type="ECO:0000256" key="3">
    <source>
        <dbReference type="ARBA" id="ARBA00010876"/>
    </source>
</evidence>
<dbReference type="InterPro" id="IPR020103">
    <property type="entry name" value="PsdUridine_synth_cat_dom_sf"/>
</dbReference>
<evidence type="ECO:0000256" key="2">
    <source>
        <dbReference type="ARBA" id="ARBA00002876"/>
    </source>
</evidence>
<dbReference type="InterPro" id="IPR006224">
    <property type="entry name" value="PsdUridine_synth_RluA-like_CS"/>
</dbReference>
<comment type="catalytic activity">
    <reaction evidence="1">
        <text>uridine(955/2504/2580) in 23S rRNA = pseudouridine(955/2504/2580) in 23S rRNA</text>
        <dbReference type="Rhea" id="RHEA:42528"/>
        <dbReference type="Rhea" id="RHEA-COMP:10099"/>
        <dbReference type="Rhea" id="RHEA-COMP:10100"/>
        <dbReference type="ChEBI" id="CHEBI:65314"/>
        <dbReference type="ChEBI" id="CHEBI:65315"/>
        <dbReference type="EC" id="5.4.99.24"/>
    </reaction>
</comment>
<feature type="domain" description="RNA-binding S4" evidence="10">
    <location>
        <begin position="34"/>
        <end position="93"/>
    </location>
</feature>
<protein>
    <recommendedName>
        <fullName evidence="9">Pseudouridine synthase</fullName>
        <ecNumber evidence="9">5.4.99.-</ecNumber>
    </recommendedName>
</protein>
<dbReference type="InterPro" id="IPR002942">
    <property type="entry name" value="S4_RNA-bd"/>
</dbReference>
<evidence type="ECO:0000256" key="5">
    <source>
        <dbReference type="ARBA" id="ARBA00022884"/>
    </source>
</evidence>
<dbReference type="GO" id="GO:0003723">
    <property type="term" value="F:RNA binding"/>
    <property type="evidence" value="ECO:0007669"/>
    <property type="project" value="UniProtKB-KW"/>
</dbReference>
<comment type="catalytic activity">
    <reaction evidence="9">
        <text>a uridine in RNA = a pseudouridine in RNA</text>
        <dbReference type="Rhea" id="RHEA:48348"/>
        <dbReference type="Rhea" id="RHEA-COMP:12068"/>
        <dbReference type="Rhea" id="RHEA-COMP:12069"/>
        <dbReference type="ChEBI" id="CHEBI:65314"/>
        <dbReference type="ChEBI" id="CHEBI:65315"/>
    </reaction>
</comment>
<dbReference type="PANTHER" id="PTHR21600:SF92">
    <property type="entry name" value="RIBOSOMAL LARGE SUBUNIT PSEUDOURIDINE SYNTHASE C"/>
    <property type="match status" value="1"/>
</dbReference>
<evidence type="ECO:0000259" key="10">
    <source>
        <dbReference type="SMART" id="SM00363"/>
    </source>
</evidence>
<dbReference type="EC" id="5.4.99.-" evidence="9"/>
<evidence type="ECO:0000256" key="1">
    <source>
        <dbReference type="ARBA" id="ARBA00000381"/>
    </source>
</evidence>
<dbReference type="Pfam" id="PF01479">
    <property type="entry name" value="S4"/>
    <property type="match status" value="1"/>
</dbReference>
<dbReference type="Proteomes" id="UP000218327">
    <property type="component" value="Unassembled WGS sequence"/>
</dbReference>
<evidence type="ECO:0000256" key="7">
    <source>
        <dbReference type="PIRSR" id="PIRSR606225-1"/>
    </source>
</evidence>
<feature type="active site" evidence="7">
    <location>
        <position position="157"/>
    </location>
</feature>
<evidence type="ECO:0000256" key="4">
    <source>
        <dbReference type="ARBA" id="ARBA00022552"/>
    </source>
</evidence>
<dbReference type="PROSITE" id="PS01129">
    <property type="entry name" value="PSI_RLU"/>
    <property type="match status" value="1"/>
</dbReference>
<dbReference type="GO" id="GO:0160141">
    <property type="term" value="F:23S rRNA pseudouridine(955/2504/2580) synthase activity"/>
    <property type="evidence" value="ECO:0007669"/>
    <property type="project" value="UniProtKB-EC"/>
</dbReference>
<dbReference type="CDD" id="cd00165">
    <property type="entry name" value="S4"/>
    <property type="match status" value="1"/>
</dbReference>
<evidence type="ECO:0000256" key="9">
    <source>
        <dbReference type="RuleBase" id="RU362028"/>
    </source>
</evidence>
<keyword evidence="5 8" id="KW-0694">RNA-binding</keyword>
<gene>
    <name evidence="11" type="ORF">COA96_05975</name>
</gene>
<dbReference type="InterPro" id="IPR006145">
    <property type="entry name" value="PsdUridine_synth_RsuA/RluA"/>
</dbReference>
<dbReference type="AlphaFoldDB" id="A0A2A5B3K5"/>
<comment type="caution">
    <text evidence="11">The sequence shown here is derived from an EMBL/GenBank/DDBJ whole genome shotgun (WGS) entry which is preliminary data.</text>
</comment>
<sequence length="328" mass="37033">MRLPKKRANTRLMVVMSNSKEVQWIKVAEAQVGQRLDNFLLRRMKGVPKSRIYRLIRRGEVRVNKKRCKPERKLEMSDQVRIPPYSGIDSPQVAKPGLAMQEFLLASILFEDEQLLVINKPAGLAVHGGSGIRLGAIEALRQCKPEWGELELAHRLDLATSGCLVISKKSIFLKHIQKELKARNVKKNYLALVHGSWPENLKEIDAPLMKEAVSERERVVKVNEAGKPSLTRFFVKERYSAATLLEVMPETGRTHQIRVHCQHAGHSIVGDPKYTSRVRGGELSQVKNLCLHAWKIQFSLPESTALVKVEAPLDNHLNSLLSKIGNSE</sequence>
<dbReference type="GO" id="GO:0000455">
    <property type="term" value="P:enzyme-directed rRNA pseudouridine synthesis"/>
    <property type="evidence" value="ECO:0007669"/>
    <property type="project" value="UniProtKB-ARBA"/>
</dbReference>
<dbReference type="SUPFAM" id="SSF55120">
    <property type="entry name" value="Pseudouridine synthase"/>
    <property type="match status" value="1"/>
</dbReference>
<dbReference type="CDD" id="cd02869">
    <property type="entry name" value="PseudoU_synth_RluA_like"/>
    <property type="match status" value="1"/>
</dbReference>
<evidence type="ECO:0000313" key="11">
    <source>
        <dbReference type="EMBL" id="PCJ26045.1"/>
    </source>
</evidence>
<dbReference type="PANTHER" id="PTHR21600">
    <property type="entry name" value="MITOCHONDRIAL RNA PSEUDOURIDINE SYNTHASE"/>
    <property type="match status" value="1"/>
</dbReference>
<proteinExistence type="inferred from homology"/>
<evidence type="ECO:0000256" key="6">
    <source>
        <dbReference type="ARBA" id="ARBA00023235"/>
    </source>
</evidence>
<name>A0A2A5B3K5_9GAMM</name>
<dbReference type="Gene3D" id="3.30.2350.10">
    <property type="entry name" value="Pseudouridine synthase"/>
    <property type="match status" value="1"/>
</dbReference>
<dbReference type="Gene3D" id="3.10.290.10">
    <property type="entry name" value="RNA-binding S4 domain"/>
    <property type="match status" value="1"/>
</dbReference>
<dbReference type="EMBL" id="NVVJ01000013">
    <property type="protein sequence ID" value="PCJ26045.1"/>
    <property type="molecule type" value="Genomic_DNA"/>
</dbReference>
<dbReference type="InterPro" id="IPR050188">
    <property type="entry name" value="RluA_PseudoU_synthase"/>
</dbReference>
<dbReference type="InterPro" id="IPR006225">
    <property type="entry name" value="PsdUridine_synth_RluC/D"/>
</dbReference>
<keyword evidence="4" id="KW-0698">rRNA processing</keyword>
<evidence type="ECO:0000313" key="12">
    <source>
        <dbReference type="Proteomes" id="UP000218327"/>
    </source>
</evidence>
<organism evidence="11 12">
    <name type="scientific">SAR86 cluster bacterium</name>
    <dbReference type="NCBI Taxonomy" id="2030880"/>
    <lineage>
        <taxon>Bacteria</taxon>
        <taxon>Pseudomonadati</taxon>
        <taxon>Pseudomonadota</taxon>
        <taxon>Gammaproteobacteria</taxon>
        <taxon>SAR86 cluster</taxon>
    </lineage>
</organism>
<keyword evidence="6 9" id="KW-0413">Isomerase</keyword>
<dbReference type="Pfam" id="PF00849">
    <property type="entry name" value="PseudoU_synth_2"/>
    <property type="match status" value="1"/>
</dbReference>
<dbReference type="InterPro" id="IPR036986">
    <property type="entry name" value="S4_RNA-bd_sf"/>
</dbReference>
<dbReference type="NCBIfam" id="TIGR00005">
    <property type="entry name" value="rluA_subfam"/>
    <property type="match status" value="1"/>
</dbReference>
<evidence type="ECO:0000256" key="8">
    <source>
        <dbReference type="PROSITE-ProRule" id="PRU00182"/>
    </source>
</evidence>
<dbReference type="PROSITE" id="PS50889">
    <property type="entry name" value="S4"/>
    <property type="match status" value="1"/>
</dbReference>
<comment type="function">
    <text evidence="2">Responsible for synthesis of pseudouridine from uracil at positions 955, 2504 and 2580 in 23S ribosomal RNA.</text>
</comment>
<comment type="similarity">
    <text evidence="3 9">Belongs to the pseudouridine synthase RluA family.</text>
</comment>
<dbReference type="SMART" id="SM00363">
    <property type="entry name" value="S4"/>
    <property type="match status" value="1"/>
</dbReference>
<reference evidence="12" key="1">
    <citation type="submission" date="2017-08" db="EMBL/GenBank/DDBJ databases">
        <title>A dynamic microbial community with high functional redundancy inhabits the cold, oxic subseafloor aquifer.</title>
        <authorList>
            <person name="Tully B.J."/>
            <person name="Wheat C.G."/>
            <person name="Glazer B.T."/>
            <person name="Huber J.A."/>
        </authorList>
    </citation>
    <scope>NUCLEOTIDE SEQUENCE [LARGE SCALE GENOMIC DNA]</scope>
</reference>